<dbReference type="Gene3D" id="3.60.15.10">
    <property type="entry name" value="Ribonuclease Z/Hydroxyacylglutathione hydrolase-like"/>
    <property type="match status" value="1"/>
</dbReference>
<proteinExistence type="predicted"/>
<evidence type="ECO:0000259" key="1">
    <source>
        <dbReference type="SMART" id="SM00849"/>
    </source>
</evidence>
<keyword evidence="3" id="KW-1185">Reference proteome</keyword>
<comment type="caution">
    <text evidence="2">The sequence shown here is derived from an EMBL/GenBank/DDBJ whole genome shotgun (WGS) entry which is preliminary data.</text>
</comment>
<feature type="domain" description="Metallo-beta-lactamase" evidence="1">
    <location>
        <begin position="11"/>
        <end position="192"/>
    </location>
</feature>
<dbReference type="EMBL" id="BSDD01000002">
    <property type="protein sequence ID" value="GLH69831.1"/>
    <property type="molecule type" value="Genomic_DNA"/>
</dbReference>
<reference evidence="2 3" key="1">
    <citation type="journal article" date="2023" name="Antonie Van Leeuwenhoek">
        <title>Mesoterricola silvestris gen. nov., sp. nov., Mesoterricola sediminis sp. nov., Geothrix oryzae sp. nov., Geothrix edaphica sp. nov., Geothrix rubra sp. nov., and Geothrix limicola sp. nov., six novel members of Acidobacteriota isolated from soils.</title>
        <authorList>
            <person name="Itoh H."/>
            <person name="Sugisawa Y."/>
            <person name="Mise K."/>
            <person name="Xu Z."/>
            <person name="Kuniyasu M."/>
            <person name="Ushijima N."/>
            <person name="Kawano K."/>
            <person name="Kobayashi E."/>
            <person name="Shiratori Y."/>
            <person name="Masuda Y."/>
            <person name="Senoo K."/>
        </authorList>
    </citation>
    <scope>NUCLEOTIDE SEQUENCE [LARGE SCALE GENOMIC DNA]</scope>
    <source>
        <strain evidence="2 3">Red803</strain>
    </source>
</reference>
<dbReference type="SMART" id="SM00849">
    <property type="entry name" value="Lactamase_B"/>
    <property type="match status" value="1"/>
</dbReference>
<dbReference type="InterPro" id="IPR001279">
    <property type="entry name" value="Metallo-B-lactamas"/>
</dbReference>
<dbReference type="SUPFAM" id="SSF56281">
    <property type="entry name" value="Metallo-hydrolase/oxidoreductase"/>
    <property type="match status" value="1"/>
</dbReference>
<dbReference type="InterPro" id="IPR036866">
    <property type="entry name" value="RibonucZ/Hydroxyglut_hydro"/>
</dbReference>
<evidence type="ECO:0000313" key="3">
    <source>
        <dbReference type="Proteomes" id="UP001165089"/>
    </source>
</evidence>
<name>A0ABQ5Q5Z2_9BACT</name>
<dbReference type="PANTHER" id="PTHR47619:SF1">
    <property type="entry name" value="EXODEOXYRIBONUCLEASE WALJ"/>
    <property type="match status" value="1"/>
</dbReference>
<sequence>MDYAALASGSQGNCHALSDGGRTLLVDAGVSLRQIRQRLEALGWDPGAVRAVALTHEHSDHVGALGVLLRRTDWSILATAELRAALWASQRLELPRDRWIEVQAGRPLDWEGWRILPFALPHDAADPVAYRVEAAGFQAAVVTDLGHATALVADHCGDLDLLVLEANHDVDMLREGSYPPQLKARILSRVGHLSNAAMAELLDRVRSPRLRAVVLAHLSESNNLPELARFAAGEVLAGTGVELHLAHQREPRQVRLDRTAGEPFRAVGAPA</sequence>
<dbReference type="RefSeq" id="WP_285723919.1">
    <property type="nucleotide sequence ID" value="NZ_BSDD01000002.1"/>
</dbReference>
<protein>
    <submittedName>
        <fullName evidence="2">MBL fold metallo-hydrolase</fullName>
    </submittedName>
</protein>
<dbReference type="Pfam" id="PF12706">
    <property type="entry name" value="Lactamase_B_2"/>
    <property type="match status" value="1"/>
</dbReference>
<evidence type="ECO:0000313" key="2">
    <source>
        <dbReference type="EMBL" id="GLH69831.1"/>
    </source>
</evidence>
<organism evidence="2 3">
    <name type="scientific">Geothrix rubra</name>
    <dbReference type="NCBI Taxonomy" id="2927977"/>
    <lineage>
        <taxon>Bacteria</taxon>
        <taxon>Pseudomonadati</taxon>
        <taxon>Acidobacteriota</taxon>
        <taxon>Holophagae</taxon>
        <taxon>Holophagales</taxon>
        <taxon>Holophagaceae</taxon>
        <taxon>Geothrix</taxon>
    </lineage>
</organism>
<dbReference type="InterPro" id="IPR052533">
    <property type="entry name" value="WalJ/YycJ-like"/>
</dbReference>
<dbReference type="Proteomes" id="UP001165089">
    <property type="component" value="Unassembled WGS sequence"/>
</dbReference>
<dbReference type="PANTHER" id="PTHR47619">
    <property type="entry name" value="METALLO-HYDROLASE YYCJ-RELATED"/>
    <property type="match status" value="1"/>
</dbReference>
<accession>A0ABQ5Q5Z2</accession>
<gene>
    <name evidence="2" type="ORF">GETHPA_13640</name>
</gene>